<accession>A0A917LZJ3</accession>
<evidence type="ECO:0000313" key="2">
    <source>
        <dbReference type="Proteomes" id="UP000638848"/>
    </source>
</evidence>
<evidence type="ECO:0000313" key="1">
    <source>
        <dbReference type="EMBL" id="GGG66010.1"/>
    </source>
</evidence>
<reference evidence="1" key="1">
    <citation type="journal article" date="2014" name="Int. J. Syst. Evol. Microbiol.">
        <title>Complete genome sequence of Corynebacterium casei LMG S-19264T (=DSM 44701T), isolated from a smear-ripened cheese.</title>
        <authorList>
            <consortium name="US DOE Joint Genome Institute (JGI-PGF)"/>
            <person name="Walter F."/>
            <person name="Albersmeier A."/>
            <person name="Kalinowski J."/>
            <person name="Ruckert C."/>
        </authorList>
    </citation>
    <scope>NUCLEOTIDE SEQUENCE</scope>
    <source>
        <strain evidence="1">CGMCC 1.12187</strain>
    </source>
</reference>
<reference evidence="1" key="2">
    <citation type="submission" date="2020-09" db="EMBL/GenBank/DDBJ databases">
        <authorList>
            <person name="Sun Q."/>
            <person name="Zhou Y."/>
        </authorList>
    </citation>
    <scope>NUCLEOTIDE SEQUENCE</scope>
    <source>
        <strain evidence="1">CGMCC 1.12187</strain>
    </source>
</reference>
<dbReference type="EMBL" id="BMEQ01000022">
    <property type="protein sequence ID" value="GGG66010.1"/>
    <property type="molecule type" value="Genomic_DNA"/>
</dbReference>
<sequence>MRTGQTEYRNDVQGTLFWVRTREDTGGQYSLLYAEAPPAPTLSADRARSSLRGVDLGRLSPLPEGVTCRPLSR</sequence>
<name>A0A917LZJ3_9MICC</name>
<gene>
    <name evidence="1" type="ORF">GCM10011374_32510</name>
</gene>
<dbReference type="AlphaFoldDB" id="A0A917LZJ3"/>
<keyword evidence="2" id="KW-1185">Reference proteome</keyword>
<proteinExistence type="predicted"/>
<dbReference type="Proteomes" id="UP000638848">
    <property type="component" value="Unassembled WGS sequence"/>
</dbReference>
<protein>
    <submittedName>
        <fullName evidence="1">Uncharacterized protein</fullName>
    </submittedName>
</protein>
<comment type="caution">
    <text evidence="1">The sequence shown here is derived from an EMBL/GenBank/DDBJ whole genome shotgun (WGS) entry which is preliminary data.</text>
</comment>
<organism evidence="1 2">
    <name type="scientific">Kocuria dechangensis</name>
    <dbReference type="NCBI Taxonomy" id="1176249"/>
    <lineage>
        <taxon>Bacteria</taxon>
        <taxon>Bacillati</taxon>
        <taxon>Actinomycetota</taxon>
        <taxon>Actinomycetes</taxon>
        <taxon>Micrococcales</taxon>
        <taxon>Micrococcaceae</taxon>
        <taxon>Kocuria</taxon>
    </lineage>
</organism>